<keyword evidence="3 7" id="KW-0732">Signal</keyword>
<dbReference type="InterPro" id="IPR000064">
    <property type="entry name" value="NLP_P60_dom"/>
</dbReference>
<dbReference type="SUPFAM" id="SSF54001">
    <property type="entry name" value="Cysteine proteinases"/>
    <property type="match status" value="1"/>
</dbReference>
<evidence type="ECO:0000256" key="2">
    <source>
        <dbReference type="ARBA" id="ARBA00022670"/>
    </source>
</evidence>
<dbReference type="InterPro" id="IPR051202">
    <property type="entry name" value="Peptidase_C40"/>
</dbReference>
<dbReference type="Gene3D" id="6.10.250.3150">
    <property type="match status" value="1"/>
</dbReference>
<evidence type="ECO:0000313" key="9">
    <source>
        <dbReference type="EMBL" id="SHK59665.1"/>
    </source>
</evidence>
<name>A0A1M6TRQ4_9CLOT</name>
<dbReference type="Pfam" id="PF24568">
    <property type="entry name" value="CC_PcsB"/>
    <property type="match status" value="1"/>
</dbReference>
<evidence type="ECO:0000256" key="6">
    <source>
        <dbReference type="SAM" id="Coils"/>
    </source>
</evidence>
<dbReference type="RefSeq" id="WP_084109072.1">
    <property type="nucleotide sequence ID" value="NZ_FQZB01000021.1"/>
</dbReference>
<protein>
    <submittedName>
        <fullName evidence="9">N-terminal domain of peptidoglycan hydrolase CwlO-containing protein</fullName>
    </submittedName>
</protein>
<evidence type="ECO:0000256" key="5">
    <source>
        <dbReference type="ARBA" id="ARBA00022807"/>
    </source>
</evidence>
<dbReference type="OrthoDB" id="9808890at2"/>
<sequence>MYTIINTRTIQRMKKRILSTVIAVSLIMGTGIQSIAAPLTDAQKQQKIEDTKKLDDINSKVKDLEKQMNDLTDQIELVYSQIEKNKNEIAKVKNEIKSTQKQVDKLKEDLKEKETVLGDRMRAVYKTGTTENYLGVILSSTSFSDLITKFQAVGKVVTLDNKIIDELNSKKAELDDKVKNLNTKNEELDKLNIENKAKLDEFNKKKDEQKSVISQLNQEKGKIEVDLAAVEKPMVQPFIDVINNSGSSIDDLTSARDALRNIRTQIKSPAVDADLVKAIEKAKSLIEEKQKVASSTSSVPSRGGNGTASSNSILNYASQFLGRPYVWGAHGPGSFDCSGFTSYVFGHFGYGVSGTTYDQINQGTPVSYNDLQPGDLVFERGSASAPSHVAIYWGNGQIIHASNPRDGVKIGPISDYVAARRVLR</sequence>
<dbReference type="EMBL" id="FQZB01000021">
    <property type="protein sequence ID" value="SHK59665.1"/>
    <property type="molecule type" value="Genomic_DNA"/>
</dbReference>
<feature type="coiled-coil region" evidence="6">
    <location>
        <begin position="47"/>
        <end position="116"/>
    </location>
</feature>
<dbReference type="InterPro" id="IPR057309">
    <property type="entry name" value="PcsB_CC"/>
</dbReference>
<evidence type="ECO:0000259" key="8">
    <source>
        <dbReference type="PROSITE" id="PS51935"/>
    </source>
</evidence>
<dbReference type="Gene3D" id="3.90.1720.10">
    <property type="entry name" value="endopeptidase domain like (from Nostoc punctiforme)"/>
    <property type="match status" value="1"/>
</dbReference>
<dbReference type="PANTHER" id="PTHR47053:SF1">
    <property type="entry name" value="MUREIN DD-ENDOPEPTIDASE MEPH-RELATED"/>
    <property type="match status" value="1"/>
</dbReference>
<keyword evidence="5" id="KW-0788">Thiol protease</keyword>
<dbReference type="PROSITE" id="PS51935">
    <property type="entry name" value="NLPC_P60"/>
    <property type="match status" value="1"/>
</dbReference>
<feature type="signal peptide" evidence="7">
    <location>
        <begin position="1"/>
        <end position="36"/>
    </location>
</feature>
<dbReference type="GO" id="GO:0006508">
    <property type="term" value="P:proteolysis"/>
    <property type="evidence" value="ECO:0007669"/>
    <property type="project" value="UniProtKB-KW"/>
</dbReference>
<proteinExistence type="inferred from homology"/>
<dbReference type="Pfam" id="PF00877">
    <property type="entry name" value="NLPC_P60"/>
    <property type="match status" value="1"/>
</dbReference>
<evidence type="ECO:0000256" key="7">
    <source>
        <dbReference type="SAM" id="SignalP"/>
    </source>
</evidence>
<feature type="domain" description="NlpC/P60" evidence="8">
    <location>
        <begin position="307"/>
        <end position="424"/>
    </location>
</feature>
<dbReference type="PANTHER" id="PTHR47053">
    <property type="entry name" value="MUREIN DD-ENDOPEPTIDASE MEPH-RELATED"/>
    <property type="match status" value="1"/>
</dbReference>
<feature type="chain" id="PRO_5009921165" evidence="7">
    <location>
        <begin position="37"/>
        <end position="424"/>
    </location>
</feature>
<evidence type="ECO:0000313" key="10">
    <source>
        <dbReference type="Proteomes" id="UP000184310"/>
    </source>
</evidence>
<comment type="similarity">
    <text evidence="1">Belongs to the peptidase C40 family.</text>
</comment>
<evidence type="ECO:0000256" key="4">
    <source>
        <dbReference type="ARBA" id="ARBA00022801"/>
    </source>
</evidence>
<keyword evidence="2" id="KW-0645">Protease</keyword>
<organism evidence="9 10">
    <name type="scientific">Clostridium cavendishii DSM 21758</name>
    <dbReference type="NCBI Taxonomy" id="1121302"/>
    <lineage>
        <taxon>Bacteria</taxon>
        <taxon>Bacillati</taxon>
        <taxon>Bacillota</taxon>
        <taxon>Clostridia</taxon>
        <taxon>Eubacteriales</taxon>
        <taxon>Clostridiaceae</taxon>
        <taxon>Clostridium</taxon>
    </lineage>
</organism>
<evidence type="ECO:0000256" key="3">
    <source>
        <dbReference type="ARBA" id="ARBA00022729"/>
    </source>
</evidence>
<accession>A0A1M6TRQ4</accession>
<dbReference type="InterPro" id="IPR038765">
    <property type="entry name" value="Papain-like_cys_pep_sf"/>
</dbReference>
<dbReference type="Proteomes" id="UP000184310">
    <property type="component" value="Unassembled WGS sequence"/>
</dbReference>
<evidence type="ECO:0000256" key="1">
    <source>
        <dbReference type="ARBA" id="ARBA00007074"/>
    </source>
</evidence>
<dbReference type="STRING" id="1121302.SAMN02745163_04094"/>
<dbReference type="GO" id="GO:0008234">
    <property type="term" value="F:cysteine-type peptidase activity"/>
    <property type="evidence" value="ECO:0007669"/>
    <property type="project" value="UniProtKB-KW"/>
</dbReference>
<keyword evidence="4 9" id="KW-0378">Hydrolase</keyword>
<feature type="coiled-coil region" evidence="6">
    <location>
        <begin position="164"/>
        <end position="219"/>
    </location>
</feature>
<keyword evidence="10" id="KW-1185">Reference proteome</keyword>
<keyword evidence="6" id="KW-0175">Coiled coil</keyword>
<dbReference type="AlphaFoldDB" id="A0A1M6TRQ4"/>
<reference evidence="9 10" key="1">
    <citation type="submission" date="2016-11" db="EMBL/GenBank/DDBJ databases">
        <authorList>
            <person name="Jaros S."/>
            <person name="Januszkiewicz K."/>
            <person name="Wedrychowicz H."/>
        </authorList>
    </citation>
    <scope>NUCLEOTIDE SEQUENCE [LARGE SCALE GENOMIC DNA]</scope>
    <source>
        <strain evidence="9 10">DSM 21758</strain>
    </source>
</reference>
<gene>
    <name evidence="9" type="ORF">SAMN02745163_04094</name>
</gene>